<evidence type="ECO:0000313" key="9">
    <source>
        <dbReference type="Proteomes" id="UP000823749"/>
    </source>
</evidence>
<evidence type="ECO:0000256" key="4">
    <source>
        <dbReference type="ARBA" id="ARBA00022701"/>
    </source>
</evidence>
<evidence type="ECO:0000256" key="5">
    <source>
        <dbReference type="ARBA" id="ARBA00023212"/>
    </source>
</evidence>
<dbReference type="EMBL" id="JACTNZ010000012">
    <property type="protein sequence ID" value="KAG5521944.1"/>
    <property type="molecule type" value="Genomic_DNA"/>
</dbReference>
<reference evidence="8" key="1">
    <citation type="submission" date="2020-08" db="EMBL/GenBank/DDBJ databases">
        <title>Plant Genome Project.</title>
        <authorList>
            <person name="Zhang R.-G."/>
        </authorList>
    </citation>
    <scope>NUCLEOTIDE SEQUENCE</scope>
    <source>
        <strain evidence="8">WSP0</strain>
        <tissue evidence="8">Leaf</tissue>
    </source>
</reference>
<dbReference type="PANTHER" id="PTHR47067">
    <property type="entry name" value="TPX2 (TARGETING PROTEIN FOR XKLP2) PROTEIN FAMILY-RELATED"/>
    <property type="match status" value="1"/>
</dbReference>
<dbReference type="PANTHER" id="PTHR47067:SF16">
    <property type="entry name" value="TPX2 (TARGETING PROTEIN FOR XKLP2) PROTEIN FAMILY"/>
    <property type="match status" value="1"/>
</dbReference>
<feature type="compositionally biased region" description="Polar residues" evidence="6">
    <location>
        <begin position="195"/>
        <end position="212"/>
    </location>
</feature>
<keyword evidence="5" id="KW-0206">Cytoskeleton</keyword>
<gene>
    <name evidence="8" type="ORF">RHGRI_034236</name>
</gene>
<feature type="region of interest" description="Disordered" evidence="6">
    <location>
        <begin position="195"/>
        <end position="221"/>
    </location>
</feature>
<comment type="caution">
    <text evidence="8">The sequence shown here is derived from an EMBL/GenBank/DDBJ whole genome shotgun (WGS) entry which is preliminary data.</text>
</comment>
<name>A0AAV6I5D8_9ERIC</name>
<feature type="compositionally biased region" description="Acidic residues" evidence="6">
    <location>
        <begin position="103"/>
        <end position="112"/>
    </location>
</feature>
<sequence length="480" mass="52879">MGESSACLVRSFSAGTSTEAKEGDSLRGLTTSISFGRFTSESLDWEKRSCFSNNRYLEEAEKSSKPGSVAEKKAYFEAHYKRIAAKKAAALLDQQVLASNELDLPESDNVDDSPDRSLVVSEPSKSDSPKTEIVLFVDENVRKPNVEGNESKTEEAEEAKIATKQLVTDENSIQVELSNRNENVEIHSKVALSQQEKMATTLSSHQGNSSSTSKKKLSIRSSNSFTGIRASKLRSSVKLSPVQESKEDSTTQTCKKAASNLVEKKRSTLKSLHMSINFGPRASETSKGQPIIHKMGNSETVRSFAKASRDSSTLQIPTRVLTSIPWFPVMHLASVNRFSVHHSQTHLPLPERRRSKPLDDCSGPGRRVAVGKSQSPSTGSFKPAGASGYKGRPPIVASSFRFRCEERAAKRKEKLEEKLNAGGENMRLQAKSKEKADNFLKLHQSTAFIARPIPNSHRGIESPNNHMKKVYSIHGSVMHF</sequence>
<feature type="domain" description="TPX2 C-terminal" evidence="7">
    <location>
        <begin position="400"/>
        <end position="457"/>
    </location>
</feature>
<dbReference type="InterPro" id="IPR044216">
    <property type="entry name" value="WDL7"/>
</dbReference>
<protein>
    <recommendedName>
        <fullName evidence="7">TPX2 C-terminal domain-containing protein</fullName>
    </recommendedName>
</protein>
<proteinExistence type="inferred from homology"/>
<comment type="similarity">
    <text evidence="2">Belongs to the TPX2 family.</text>
</comment>
<organism evidence="8 9">
    <name type="scientific">Rhododendron griersonianum</name>
    <dbReference type="NCBI Taxonomy" id="479676"/>
    <lineage>
        <taxon>Eukaryota</taxon>
        <taxon>Viridiplantae</taxon>
        <taxon>Streptophyta</taxon>
        <taxon>Embryophyta</taxon>
        <taxon>Tracheophyta</taxon>
        <taxon>Spermatophyta</taxon>
        <taxon>Magnoliopsida</taxon>
        <taxon>eudicotyledons</taxon>
        <taxon>Gunneridae</taxon>
        <taxon>Pentapetalae</taxon>
        <taxon>asterids</taxon>
        <taxon>Ericales</taxon>
        <taxon>Ericaceae</taxon>
        <taxon>Ericoideae</taxon>
        <taxon>Rhodoreae</taxon>
        <taxon>Rhododendron</taxon>
    </lineage>
</organism>
<dbReference type="InterPro" id="IPR027329">
    <property type="entry name" value="TPX2_C"/>
</dbReference>
<feature type="region of interest" description="Disordered" evidence="6">
    <location>
        <begin position="236"/>
        <end position="259"/>
    </location>
</feature>
<evidence type="ECO:0000256" key="3">
    <source>
        <dbReference type="ARBA" id="ARBA00022490"/>
    </source>
</evidence>
<dbReference type="Proteomes" id="UP000823749">
    <property type="component" value="Chromosome 12"/>
</dbReference>
<comment type="subcellular location">
    <subcellularLocation>
        <location evidence="1">Cytoplasm</location>
        <location evidence="1">Cytoskeleton</location>
    </subcellularLocation>
</comment>
<feature type="compositionally biased region" description="Basic and acidic residues" evidence="6">
    <location>
        <begin position="349"/>
        <end position="359"/>
    </location>
</feature>
<evidence type="ECO:0000259" key="7">
    <source>
        <dbReference type="Pfam" id="PF06886"/>
    </source>
</evidence>
<keyword evidence="9" id="KW-1185">Reference proteome</keyword>
<dbReference type="AlphaFoldDB" id="A0AAV6I5D8"/>
<evidence type="ECO:0000256" key="1">
    <source>
        <dbReference type="ARBA" id="ARBA00004245"/>
    </source>
</evidence>
<accession>A0AAV6I5D8</accession>
<feature type="region of interest" description="Disordered" evidence="6">
    <location>
        <begin position="103"/>
        <end position="130"/>
    </location>
</feature>
<evidence type="ECO:0000313" key="8">
    <source>
        <dbReference type="EMBL" id="KAG5521944.1"/>
    </source>
</evidence>
<evidence type="ECO:0000256" key="2">
    <source>
        <dbReference type="ARBA" id="ARBA00005885"/>
    </source>
</evidence>
<feature type="region of interest" description="Disordered" evidence="6">
    <location>
        <begin position="344"/>
        <end position="390"/>
    </location>
</feature>
<keyword evidence="4" id="KW-0493">Microtubule</keyword>
<dbReference type="Pfam" id="PF06886">
    <property type="entry name" value="TPX2"/>
    <property type="match status" value="1"/>
</dbReference>
<keyword evidence="3" id="KW-0963">Cytoplasm</keyword>
<evidence type="ECO:0000256" key="6">
    <source>
        <dbReference type="SAM" id="MobiDB-lite"/>
    </source>
</evidence>